<reference evidence="1" key="1">
    <citation type="submission" date="2016-08" db="EMBL/GenBank/DDBJ databases">
        <title>Complete Genome Seqeunce of Paenibacillus sp. BIHB 4019 from tea rhizoplane.</title>
        <authorList>
            <person name="Thakur R."/>
            <person name="Swarnkar M.K."/>
            <person name="Gulati A."/>
        </authorList>
    </citation>
    <scope>NUCLEOTIDE SEQUENCE [LARGE SCALE GENOMIC DNA]</scope>
    <source>
        <strain evidence="1">BIHB4019</strain>
    </source>
</reference>
<dbReference type="Pfam" id="PF00805">
    <property type="entry name" value="Pentapeptide"/>
    <property type="match status" value="1"/>
</dbReference>
<dbReference type="InterPro" id="IPR001646">
    <property type="entry name" value="5peptide_repeat"/>
</dbReference>
<accession>A0A1B2DDC2</accession>
<proteinExistence type="predicted"/>
<dbReference type="Gene3D" id="2.160.20.80">
    <property type="entry name" value="E3 ubiquitin-protein ligase SopA"/>
    <property type="match status" value="1"/>
</dbReference>
<sequence length="200" mass="23040">MEEDILSMFHLHKKWVETTGKEGEMLKLDEADLRSFDLSNILLEQAYLIDCTFDDLKLENIDFHTSLLASSTFKNAYLDKCDFYKSDLRYTDFSNCVIKSSRFSKGDCWEAIFRNAYLVDCNLINVSFYLTDFSWARLENIDISVATFEETLLNGVTLINIKGIEEAHIKSINIGTLEKPVLLKSDEAKKWMLEKCIVSG</sequence>
<dbReference type="EMBL" id="CP016808">
    <property type="protein sequence ID" value="ANY65703.1"/>
    <property type="molecule type" value="Genomic_DNA"/>
</dbReference>
<name>A0A1B2DDC2_9BACL</name>
<gene>
    <name evidence="1" type="ORF">BBD42_03915</name>
</gene>
<evidence type="ECO:0008006" key="2">
    <source>
        <dbReference type="Google" id="ProtNLM"/>
    </source>
</evidence>
<dbReference type="InterPro" id="IPR051082">
    <property type="entry name" value="Pentapeptide-BTB/POZ_domain"/>
</dbReference>
<dbReference type="PANTHER" id="PTHR14136:SF17">
    <property type="entry name" value="BTB_POZ DOMAIN-CONTAINING PROTEIN KCTD9"/>
    <property type="match status" value="1"/>
</dbReference>
<dbReference type="SUPFAM" id="SSF141571">
    <property type="entry name" value="Pentapeptide repeat-like"/>
    <property type="match status" value="1"/>
</dbReference>
<dbReference type="AlphaFoldDB" id="A0A1B2DDC2"/>
<dbReference type="PANTHER" id="PTHR14136">
    <property type="entry name" value="BTB_POZ DOMAIN-CONTAINING PROTEIN KCTD9"/>
    <property type="match status" value="1"/>
</dbReference>
<protein>
    <recommendedName>
        <fullName evidence="2">Pentapeptide repeat-containing protein</fullName>
    </recommendedName>
</protein>
<dbReference type="Pfam" id="PF13599">
    <property type="entry name" value="Pentapeptide_4"/>
    <property type="match status" value="1"/>
</dbReference>
<dbReference type="RefSeq" id="WP_099517090.1">
    <property type="nucleotide sequence ID" value="NZ_CP016808.1"/>
</dbReference>
<organism evidence="1">
    <name type="scientific">Paenibacillus sp. BIHB 4019</name>
    <dbReference type="NCBI Taxonomy" id="1870819"/>
    <lineage>
        <taxon>Bacteria</taxon>
        <taxon>Bacillati</taxon>
        <taxon>Bacillota</taxon>
        <taxon>Bacilli</taxon>
        <taxon>Bacillales</taxon>
        <taxon>Paenibacillaceae</taxon>
        <taxon>Paenibacillus</taxon>
    </lineage>
</organism>
<evidence type="ECO:0000313" key="1">
    <source>
        <dbReference type="EMBL" id="ANY65703.1"/>
    </source>
</evidence>